<sequence length="522" mass="58023">RLRAGGLLFSNNNNNGQLKPDHRQLTTNAASLAAIVVIYSLSILALSCGSDETVTDSPVEGNESPVETLHEEEFQVVRPSARSLIRDSPNPTDPAPPTPPEFKNPNLEERLSADNAALGALPASTAPPAPPGRRGRMRKVTELDPPSRITLQTIGLEQQLLREHGFSELAIKGATEELDNRWKLMEHWVDQDQKQAPARKQEYDRQVRDEIKAQAAHLPTIHESDLPRLKADPQSFGFVPPPFGQHPALVEEPPMIGVEYHQATREAKIRQTWKQPDENHPSFREDKRSDDQEQSVKDDPAFGEAKLPKDEELSIEANPFFRNNKLSKGGEHSDKEDWSVRAANRSVGETSAGGNVFETDESIDFDMSAKTHPPTPLTGAQTREQSPTESDLIAQLPTSSQVPHSKPIPINRPGDPDKLPEEGGQVPHFRTPERDIDTAPVMRPREFGLRDMLPMACCKTDGWVCNDCKHIRCDTCGSVCRQPWCHIQGCMNCAINKGSTRCRKHLARDDVIENKRASCPSQ</sequence>
<dbReference type="Proteomes" id="UP000799776">
    <property type="component" value="Unassembled WGS sequence"/>
</dbReference>
<accession>A0A9P4LTM3</accession>
<evidence type="ECO:0000256" key="1">
    <source>
        <dbReference type="SAM" id="MobiDB-lite"/>
    </source>
</evidence>
<protein>
    <submittedName>
        <fullName evidence="2">Uncharacterized protein</fullName>
    </submittedName>
</protein>
<feature type="compositionally biased region" description="Basic and acidic residues" evidence="1">
    <location>
        <begin position="270"/>
        <end position="312"/>
    </location>
</feature>
<feature type="region of interest" description="Disordered" evidence="1">
    <location>
        <begin position="79"/>
        <end position="106"/>
    </location>
</feature>
<reference evidence="2" key="1">
    <citation type="journal article" date="2020" name="Stud. Mycol.">
        <title>101 Dothideomycetes genomes: a test case for predicting lifestyles and emergence of pathogens.</title>
        <authorList>
            <person name="Haridas S."/>
            <person name="Albert R."/>
            <person name="Binder M."/>
            <person name="Bloem J."/>
            <person name="Labutti K."/>
            <person name="Salamov A."/>
            <person name="Andreopoulos B."/>
            <person name="Baker S."/>
            <person name="Barry K."/>
            <person name="Bills G."/>
            <person name="Bluhm B."/>
            <person name="Cannon C."/>
            <person name="Castanera R."/>
            <person name="Culley D."/>
            <person name="Daum C."/>
            <person name="Ezra D."/>
            <person name="Gonzalez J."/>
            <person name="Henrissat B."/>
            <person name="Kuo A."/>
            <person name="Liang C."/>
            <person name="Lipzen A."/>
            <person name="Lutzoni F."/>
            <person name="Magnuson J."/>
            <person name="Mondo S."/>
            <person name="Nolan M."/>
            <person name="Ohm R."/>
            <person name="Pangilinan J."/>
            <person name="Park H.-J."/>
            <person name="Ramirez L."/>
            <person name="Alfaro M."/>
            <person name="Sun H."/>
            <person name="Tritt A."/>
            <person name="Yoshinaga Y."/>
            <person name="Zwiers L.-H."/>
            <person name="Turgeon B."/>
            <person name="Goodwin S."/>
            <person name="Spatafora J."/>
            <person name="Crous P."/>
            <person name="Grigoriev I."/>
        </authorList>
    </citation>
    <scope>NUCLEOTIDE SEQUENCE</scope>
    <source>
        <strain evidence="2">CBS 121410</strain>
    </source>
</reference>
<dbReference type="EMBL" id="ML978873">
    <property type="protein sequence ID" value="KAF2083144.1"/>
    <property type="molecule type" value="Genomic_DNA"/>
</dbReference>
<feature type="compositionally biased region" description="Basic and acidic residues" evidence="1">
    <location>
        <begin position="328"/>
        <end position="339"/>
    </location>
</feature>
<feature type="region of interest" description="Disordered" evidence="1">
    <location>
        <begin position="366"/>
        <end position="432"/>
    </location>
</feature>
<evidence type="ECO:0000313" key="3">
    <source>
        <dbReference type="Proteomes" id="UP000799776"/>
    </source>
</evidence>
<feature type="non-terminal residue" evidence="2">
    <location>
        <position position="1"/>
    </location>
</feature>
<gene>
    <name evidence="2" type="ORF">K490DRAFT_60745</name>
</gene>
<comment type="caution">
    <text evidence="2">The sequence shown here is derived from an EMBL/GenBank/DDBJ whole genome shotgun (WGS) entry which is preliminary data.</text>
</comment>
<dbReference type="AlphaFoldDB" id="A0A9P4LTM3"/>
<name>A0A9P4LTM3_9PEZI</name>
<keyword evidence="3" id="KW-1185">Reference proteome</keyword>
<organism evidence="2 3">
    <name type="scientific">Saccharata proteae CBS 121410</name>
    <dbReference type="NCBI Taxonomy" id="1314787"/>
    <lineage>
        <taxon>Eukaryota</taxon>
        <taxon>Fungi</taxon>
        <taxon>Dikarya</taxon>
        <taxon>Ascomycota</taxon>
        <taxon>Pezizomycotina</taxon>
        <taxon>Dothideomycetes</taxon>
        <taxon>Dothideomycetes incertae sedis</taxon>
        <taxon>Botryosphaeriales</taxon>
        <taxon>Saccharataceae</taxon>
        <taxon>Saccharata</taxon>
    </lineage>
</organism>
<proteinExistence type="predicted"/>
<evidence type="ECO:0000313" key="2">
    <source>
        <dbReference type="EMBL" id="KAF2083144.1"/>
    </source>
</evidence>
<feature type="compositionally biased region" description="Polar residues" evidence="1">
    <location>
        <begin position="378"/>
        <end position="389"/>
    </location>
</feature>
<feature type="compositionally biased region" description="Pro residues" evidence="1">
    <location>
        <begin position="91"/>
        <end position="102"/>
    </location>
</feature>
<feature type="region of interest" description="Disordered" evidence="1">
    <location>
        <begin position="119"/>
        <end position="138"/>
    </location>
</feature>
<feature type="region of interest" description="Disordered" evidence="1">
    <location>
        <begin position="270"/>
        <end position="340"/>
    </location>
</feature>